<dbReference type="RefSeq" id="WP_209146519.1">
    <property type="nucleotide sequence ID" value="NZ_JAGHKP010000003.1"/>
</dbReference>
<dbReference type="SUPFAM" id="SSF55729">
    <property type="entry name" value="Acyl-CoA N-acyltransferases (Nat)"/>
    <property type="match status" value="1"/>
</dbReference>
<evidence type="ECO:0000313" key="2">
    <source>
        <dbReference type="EMBL" id="MBO9153517.1"/>
    </source>
</evidence>
<comment type="caution">
    <text evidence="2">The sequence shown here is derived from an EMBL/GenBank/DDBJ whole genome shotgun (WGS) entry which is preliminary data.</text>
</comment>
<name>A0ABS3YFQ8_9BACT</name>
<dbReference type="PROSITE" id="PS51729">
    <property type="entry name" value="GNAT_YJDJ"/>
    <property type="match status" value="1"/>
</dbReference>
<dbReference type="Pfam" id="PF14542">
    <property type="entry name" value="Acetyltransf_CG"/>
    <property type="match status" value="1"/>
</dbReference>
<dbReference type="InterPro" id="IPR016181">
    <property type="entry name" value="Acyl_CoA_acyltransferase"/>
</dbReference>
<proteinExistence type="predicted"/>
<dbReference type="EMBL" id="JAGHKP010000003">
    <property type="protein sequence ID" value="MBO9153517.1"/>
    <property type="molecule type" value="Genomic_DNA"/>
</dbReference>
<evidence type="ECO:0000259" key="1">
    <source>
        <dbReference type="PROSITE" id="PS51729"/>
    </source>
</evidence>
<dbReference type="Gene3D" id="3.40.630.30">
    <property type="match status" value="1"/>
</dbReference>
<dbReference type="InterPro" id="IPR031165">
    <property type="entry name" value="GNAT_YJDJ"/>
</dbReference>
<reference evidence="3" key="1">
    <citation type="submission" date="2021-03" db="EMBL/GenBank/DDBJ databases">
        <title>Assistant Professor.</title>
        <authorList>
            <person name="Huq M.A."/>
        </authorList>
    </citation>
    <scope>NUCLEOTIDE SEQUENCE [LARGE SCALE GENOMIC DNA]</scope>
    <source>
        <strain evidence="3">MAH-28</strain>
    </source>
</reference>
<sequence length="106" mass="11438">MEKIEIHEGGKGISFFSLHVDGQEVGRMTVNITPGLLKAGFTSVGLTQRKNGYGRKLVSAVVGYARENNLKVIPECGFVAMMFNKYPDVYGDIRATNETGSAAPGK</sequence>
<evidence type="ECO:0000313" key="3">
    <source>
        <dbReference type="Proteomes" id="UP000679126"/>
    </source>
</evidence>
<dbReference type="Proteomes" id="UP000679126">
    <property type="component" value="Unassembled WGS sequence"/>
</dbReference>
<keyword evidence="3" id="KW-1185">Reference proteome</keyword>
<accession>A0ABS3YFQ8</accession>
<protein>
    <submittedName>
        <fullName evidence="2">N-acetyltransferase</fullName>
    </submittedName>
</protein>
<organism evidence="2 3">
    <name type="scientific">Chitinophaga chungangae</name>
    <dbReference type="NCBI Taxonomy" id="2821488"/>
    <lineage>
        <taxon>Bacteria</taxon>
        <taxon>Pseudomonadati</taxon>
        <taxon>Bacteroidota</taxon>
        <taxon>Chitinophagia</taxon>
        <taxon>Chitinophagales</taxon>
        <taxon>Chitinophagaceae</taxon>
        <taxon>Chitinophaga</taxon>
    </lineage>
</organism>
<feature type="domain" description="N-acetyltransferase" evidence="1">
    <location>
        <begin position="8"/>
        <end position="95"/>
    </location>
</feature>
<gene>
    <name evidence="2" type="ORF">J7I43_14910</name>
</gene>